<feature type="region of interest" description="Disordered" evidence="1">
    <location>
        <begin position="1"/>
        <end position="34"/>
    </location>
</feature>
<proteinExistence type="predicted"/>
<keyword evidence="5" id="KW-1185">Reference proteome</keyword>
<sequence length="1020" mass="108845">MDEERASVRRPGVARRPPALPARANSDAVVTGSTPAARTLHRRLGNQGTQAFAARLAAKSGVPAAASVATPPIQASLTVSQPGDPYELEADRVADSVMRMPTPSTQAPGISTVSAAGPALRRSCATCEAASEHKAEVNGQMRLDRKEASGAAFGVAPAVETNVHILQGQGSPLLPATRAFFEPSFGADFSQVRVNTGPRADETARSLGARAFTVGSSISFAAGQFAPTSREGRHLLAHELTHVVQQHPEIRRTGTAVQRQQASPGAPPQDGDTAKLDMARMVGVPQVQADHWYNISIPGTDYQFDPSIEGVKTAAGVVKDAAVESLQWVADEIMGLVNGALDWLKQQWAELKGMAHAAWDRAKAAFNDIIGFFKNPLGFLADAIMGLDTDALTRGWATFTGLVNSIANGFKAMVDNILGAASALWGVINRFATGVLNRVASLTSNFLFRKLPDVVQKGVNALINTLRSLWQDINDGWTALVKEVKQWADSAIDAVMGFVNRVMSFGINVVISGIVLFGQVVLFLKDLFTHPRKYVDLLAARTVQAFENVETRFAEVIGQYLGGTKAAPAAASFSGPAATTVMRAPAPDAGKKGSASWAEIGSGVLAMMGKKWAEFKANPMRVVVDLLIDLIYPMAGNVKDIIQLFKDIWHIVTGPLSAGSLEELWTSLLLILDIPILIYHTVVGVLMRTLTLPLIVASFIPHPVVKGLAALVGYGLLGAFVQSEQLNIGHKLLLLKTGSTTAAQKEEAYNRIADSLIAFAMALAIALFILLLHFLGNIAKGIYNFVKGKVFGIDPAPAGGKGSQPGKGKGPKGEPDEGKLGEAKGDKGTSSKDGKRRLRMNEGECEVCASPCEKLRKKYGSLVTDKIEAKIKAVEDNPKLNDAAKEEALKPIEQELADALKAKAASVKGPYSHLPDNIKVEPGRDFQPGQKPKILAENANQHGGKLFSDEPLDPWYGKELEPPLKGPQEPGKFARVPDNQAQVDHIIPKTGPNGEPLGSNSYSNAKVVSAEYNRGKSNKL</sequence>
<evidence type="ECO:0000259" key="3">
    <source>
        <dbReference type="Pfam" id="PF13699"/>
    </source>
</evidence>
<evidence type="ECO:0000256" key="1">
    <source>
        <dbReference type="SAM" id="MobiDB-lite"/>
    </source>
</evidence>
<gene>
    <name evidence="4" type="ORF">SAMN04487926_13825</name>
</gene>
<evidence type="ECO:0000313" key="4">
    <source>
        <dbReference type="EMBL" id="SDJ22521.1"/>
    </source>
</evidence>
<evidence type="ECO:0000256" key="2">
    <source>
        <dbReference type="SAM" id="Phobius"/>
    </source>
</evidence>
<accession>A0A7Z7BH84</accession>
<keyword evidence="2" id="KW-0812">Transmembrane</keyword>
<dbReference type="EMBL" id="FNDI01000038">
    <property type="protein sequence ID" value="SDJ22521.1"/>
    <property type="molecule type" value="Genomic_DNA"/>
</dbReference>
<feature type="compositionally biased region" description="Basic and acidic residues" evidence="1">
    <location>
        <begin position="811"/>
        <end position="833"/>
    </location>
</feature>
<dbReference type="InterPro" id="IPR025295">
    <property type="entry name" value="eCIS_core_dom"/>
</dbReference>
<feature type="compositionally biased region" description="Gly residues" evidence="1">
    <location>
        <begin position="799"/>
        <end position="808"/>
    </location>
</feature>
<keyword evidence="2" id="KW-1133">Transmembrane helix</keyword>
<reference evidence="4" key="1">
    <citation type="submission" date="2016-10" db="EMBL/GenBank/DDBJ databases">
        <authorList>
            <person name="Varghese N."/>
            <person name="Submissions S."/>
        </authorList>
    </citation>
    <scope>NUCLEOTIDE SEQUENCE [LARGE SCALE GENOMIC DNA]</scope>
    <source>
        <strain evidence="4">YR281</strain>
    </source>
</reference>
<keyword evidence="2" id="KW-0472">Membrane</keyword>
<feature type="transmembrane region" description="Helical" evidence="2">
    <location>
        <begin position="505"/>
        <end position="524"/>
    </location>
</feature>
<dbReference type="Proteomes" id="UP000198900">
    <property type="component" value="Unassembled WGS sequence"/>
</dbReference>
<feature type="transmembrane region" description="Helical" evidence="2">
    <location>
        <begin position="664"/>
        <end position="687"/>
    </location>
</feature>
<dbReference type="AlphaFoldDB" id="A0A7Z7BH84"/>
<feature type="region of interest" description="Disordered" evidence="1">
    <location>
        <begin position="252"/>
        <end position="273"/>
    </location>
</feature>
<feature type="transmembrane region" description="Helical" evidence="2">
    <location>
        <begin position="699"/>
        <end position="721"/>
    </location>
</feature>
<evidence type="ECO:0000313" key="5">
    <source>
        <dbReference type="Proteomes" id="UP000198900"/>
    </source>
</evidence>
<name>A0A7Z7BH84_9BURK</name>
<organism evidence="4 5">
    <name type="scientific">Paraburkholderia steynii</name>
    <dbReference type="NCBI Taxonomy" id="1245441"/>
    <lineage>
        <taxon>Bacteria</taxon>
        <taxon>Pseudomonadati</taxon>
        <taxon>Pseudomonadota</taxon>
        <taxon>Betaproteobacteria</taxon>
        <taxon>Burkholderiales</taxon>
        <taxon>Burkholderiaceae</taxon>
        <taxon>Paraburkholderia</taxon>
    </lineage>
</organism>
<comment type="caution">
    <text evidence="4">The sequence shown here is derived from an EMBL/GenBank/DDBJ whole genome shotgun (WGS) entry which is preliminary data.</text>
</comment>
<protein>
    <recommendedName>
        <fullName evidence="3">eCIS core domain-containing protein</fullName>
    </recommendedName>
</protein>
<feature type="region of interest" description="Disordered" evidence="1">
    <location>
        <begin position="797"/>
        <end position="837"/>
    </location>
</feature>
<dbReference type="Pfam" id="PF13699">
    <property type="entry name" value="eCIS_core"/>
    <property type="match status" value="1"/>
</dbReference>
<dbReference type="RefSeq" id="WP_167306633.1">
    <property type="nucleotide sequence ID" value="NZ_FNDI01000038.1"/>
</dbReference>
<feature type="region of interest" description="Disordered" evidence="1">
    <location>
        <begin position="906"/>
        <end position="1020"/>
    </location>
</feature>
<feature type="domain" description="eCIS core" evidence="3">
    <location>
        <begin position="173"/>
        <end position="247"/>
    </location>
</feature>
<feature type="compositionally biased region" description="Low complexity" evidence="1">
    <location>
        <begin position="9"/>
        <end position="24"/>
    </location>
</feature>
<feature type="transmembrane region" description="Helical" evidence="2">
    <location>
        <begin position="755"/>
        <end position="775"/>
    </location>
</feature>